<proteinExistence type="predicted"/>
<dbReference type="AlphaFoldDB" id="A0A382G9J7"/>
<protein>
    <submittedName>
        <fullName evidence="1">Uncharacterized protein</fullName>
    </submittedName>
</protein>
<reference evidence="1" key="1">
    <citation type="submission" date="2018-05" db="EMBL/GenBank/DDBJ databases">
        <authorList>
            <person name="Lanie J.A."/>
            <person name="Ng W.-L."/>
            <person name="Kazmierczak K.M."/>
            <person name="Andrzejewski T.M."/>
            <person name="Davidsen T.M."/>
            <person name="Wayne K.J."/>
            <person name="Tettelin H."/>
            <person name="Glass J.I."/>
            <person name="Rusch D."/>
            <person name="Podicherti R."/>
            <person name="Tsui H.-C.T."/>
            <person name="Winkler M.E."/>
        </authorList>
    </citation>
    <scope>NUCLEOTIDE SEQUENCE</scope>
</reference>
<name>A0A382G9J7_9ZZZZ</name>
<organism evidence="1">
    <name type="scientific">marine metagenome</name>
    <dbReference type="NCBI Taxonomy" id="408172"/>
    <lineage>
        <taxon>unclassified sequences</taxon>
        <taxon>metagenomes</taxon>
        <taxon>ecological metagenomes</taxon>
    </lineage>
</organism>
<gene>
    <name evidence="1" type="ORF">METZ01_LOCUS223725</name>
</gene>
<dbReference type="EMBL" id="UINC01053850">
    <property type="protein sequence ID" value="SVB70871.1"/>
    <property type="molecule type" value="Genomic_DNA"/>
</dbReference>
<accession>A0A382G9J7</accession>
<evidence type="ECO:0000313" key="1">
    <source>
        <dbReference type="EMBL" id="SVB70871.1"/>
    </source>
</evidence>
<sequence>MSQRVIVRGKPKDLWSGGEAKASVNSATLVAGDRPETEVI</sequence>